<keyword evidence="2" id="KW-1185">Reference proteome</keyword>
<accession>A0ACC1DJY8</accession>
<proteinExistence type="predicted"/>
<dbReference type="EMBL" id="CM034387">
    <property type="protein sequence ID" value="KAJ0184278.1"/>
    <property type="molecule type" value="Genomic_DNA"/>
</dbReference>
<dbReference type="Proteomes" id="UP000824533">
    <property type="component" value="Linkage Group LG01"/>
</dbReference>
<evidence type="ECO:0000313" key="1">
    <source>
        <dbReference type="EMBL" id="KAJ0184278.1"/>
    </source>
</evidence>
<comment type="caution">
    <text evidence="1">The sequence shown here is derived from an EMBL/GenBank/DDBJ whole genome shotgun (WGS) entry which is preliminary data.</text>
</comment>
<protein>
    <submittedName>
        <fullName evidence="1">Uncharacterized protein</fullName>
    </submittedName>
</protein>
<organism evidence="1 2">
    <name type="scientific">Dendrolimus kikuchii</name>
    <dbReference type="NCBI Taxonomy" id="765133"/>
    <lineage>
        <taxon>Eukaryota</taxon>
        <taxon>Metazoa</taxon>
        <taxon>Ecdysozoa</taxon>
        <taxon>Arthropoda</taxon>
        <taxon>Hexapoda</taxon>
        <taxon>Insecta</taxon>
        <taxon>Pterygota</taxon>
        <taxon>Neoptera</taxon>
        <taxon>Endopterygota</taxon>
        <taxon>Lepidoptera</taxon>
        <taxon>Glossata</taxon>
        <taxon>Ditrysia</taxon>
        <taxon>Bombycoidea</taxon>
        <taxon>Lasiocampidae</taxon>
        <taxon>Dendrolimus</taxon>
    </lineage>
</organism>
<evidence type="ECO:0000313" key="2">
    <source>
        <dbReference type="Proteomes" id="UP000824533"/>
    </source>
</evidence>
<reference evidence="1 2" key="1">
    <citation type="journal article" date="2021" name="Front. Genet.">
        <title>Chromosome-Level Genome Assembly Reveals Significant Gene Expansion in the Toll and IMD Signaling Pathways of Dendrolimus kikuchii.</title>
        <authorList>
            <person name="Zhou J."/>
            <person name="Wu P."/>
            <person name="Xiong Z."/>
            <person name="Liu N."/>
            <person name="Zhao N."/>
            <person name="Ji M."/>
            <person name="Qiu Y."/>
            <person name="Yang B."/>
        </authorList>
    </citation>
    <scope>NUCLEOTIDE SEQUENCE [LARGE SCALE GENOMIC DNA]</scope>
    <source>
        <strain evidence="1">Ann1</strain>
    </source>
</reference>
<name>A0ACC1DJY8_9NEOP</name>
<sequence length="995" mass="113832">MRKCISCIIIAVSILYQVDGNNCHTNDIKLNSKNVSECDINHNDMLIKDDLETDTLQEINKKGNVILNRLKTNQFENNAKLNIRVSEDGLDYDSNSKSDHNKVAFNNIKDSKDQLNLNSINNVLLKSINSSDTVSVSDEKLDEIQLNKTEDNLQDQLVNEQSSIKLDKSGKLPLSEKGNKTKTNNNNVLNRETNFFNKGFSADGNHEKVPINAKSSSNSLDLVTTRKVYDPEYFNLVFDERYLDLDVSDESYIVSKIPVDNKKVFNENEVHNDLIMNINRNQNELNKLLVNNNDHLLREDIGYYPVPLDTKDKITEEKESKEIDTDINFRIIPGFPKFNKNIYHLNYRRMNDPVNITEDSSNDVTENKPETTIEESYNEKYKTGHDSAIKDFNETDTRINKENNEQFVNKPDKNGYIYYDRVIPGIPDRKMKDEIPNTRIISRQHIEAIDIQDLRQELLNHLLDYIINIVRKDKADNNSEARMVEKLRDENSSYLEVVALSDNIFEKIPHMSESSTYYGNPKTGNNTAPLNIDISNTRNVAYPNNVNKFDTNYEVSDIYSMSENYKNDSTIMDITSNDTQPKKINKITNYGNVNSDLYDFREQYGSNKLNEENSAKIKNTENIKNSEELLNSLNDLNTNYGDMPAESNNENQDNIGNLNIHKFEISANYIKTGNTTKRNNSSISPDKTINIDNYILDDKNSQLYSIVPGLDNITDSSRHTESVKKEHNPNLLNNSAKKVADVNYIIHDYSEHQKQTIKEKEINNIIELLNPITSDTTLDDTNFFSSNHSNYDIPDDNRNQTQILKENSSNIILSKPVTANSVYDTNIFNSHNLLNTNYYGNMKADKIIKISPSDNMETASDKELHSIITLNVDPNYQSIGEVFDNINTADSDRNNILHGGTLREFPAGIKVTDQQLTEGIAPNSIATIDNVSNEALHDYINNHITYDTIKNDTINFTLEPSINIKKEFNFLKADNQKSLGKRIKIILLNVNVTYY</sequence>
<gene>
    <name evidence="1" type="ORF">K1T71_000701</name>
</gene>